<name>A0ABS7T2X4_9GAMM</name>
<dbReference type="EMBL" id="JAINZW010000001">
    <property type="protein sequence ID" value="MBZ4038223.1"/>
    <property type="molecule type" value="Genomic_DNA"/>
</dbReference>
<dbReference type="SUPFAM" id="SSF54909">
    <property type="entry name" value="Dimeric alpha+beta barrel"/>
    <property type="match status" value="1"/>
</dbReference>
<protein>
    <submittedName>
        <fullName evidence="1">DUF4286 family protein</fullName>
    </submittedName>
</protein>
<reference evidence="1 2" key="1">
    <citation type="submission" date="2021-09" db="EMBL/GenBank/DDBJ databases">
        <title>Lysobacter sp. 13A isolated from the river sediment.</title>
        <authorList>
            <person name="Liu H."/>
            <person name="Li S."/>
            <person name="Mao S."/>
        </authorList>
    </citation>
    <scope>NUCLEOTIDE SEQUENCE [LARGE SCALE GENOMIC DNA]</scope>
    <source>
        <strain evidence="1 2">13A</strain>
    </source>
</reference>
<dbReference type="InterPro" id="IPR025563">
    <property type="entry name" value="DUF4286"/>
</dbReference>
<evidence type="ECO:0000313" key="2">
    <source>
        <dbReference type="Proteomes" id="UP001430954"/>
    </source>
</evidence>
<dbReference type="Proteomes" id="UP001430954">
    <property type="component" value="Unassembled WGS sequence"/>
</dbReference>
<accession>A0ABS7T2X4</accession>
<comment type="caution">
    <text evidence="1">The sequence shown here is derived from an EMBL/GenBank/DDBJ whole genome shotgun (WGS) entry which is preliminary data.</text>
</comment>
<dbReference type="Pfam" id="PF14114">
    <property type="entry name" value="DUF4286"/>
    <property type="match status" value="1"/>
</dbReference>
<evidence type="ECO:0000313" key="1">
    <source>
        <dbReference type="EMBL" id="MBZ4038223.1"/>
    </source>
</evidence>
<gene>
    <name evidence="1" type="ORF">K6753_01565</name>
</gene>
<keyword evidence="2" id="KW-1185">Reference proteome</keyword>
<sequence length="103" mass="11276">MSVAYEVNLDIDAAIAADYRAWLDGHVREILALPGFTGAQVCEVLDPPAGDGRVALSVQYRLVDAEALDAYLREHAPRLRGDGMARFGGRFTATRRIMRVGTE</sequence>
<dbReference type="InterPro" id="IPR011008">
    <property type="entry name" value="Dimeric_a/b-barrel"/>
</dbReference>
<proteinExistence type="predicted"/>
<dbReference type="RefSeq" id="WP_223674425.1">
    <property type="nucleotide sequence ID" value="NZ_JAINZW010000001.1"/>
</dbReference>
<organism evidence="1 2">
    <name type="scientific">Novilysobacter selenitireducens</name>
    <dbReference type="NCBI Taxonomy" id="2872639"/>
    <lineage>
        <taxon>Bacteria</taxon>
        <taxon>Pseudomonadati</taxon>
        <taxon>Pseudomonadota</taxon>
        <taxon>Gammaproteobacteria</taxon>
        <taxon>Lysobacterales</taxon>
        <taxon>Lysobacteraceae</taxon>
        <taxon>Novilysobacter</taxon>
    </lineage>
</organism>